<feature type="domain" description="Tudor" evidence="2">
    <location>
        <begin position="535"/>
        <end position="592"/>
    </location>
</feature>
<protein>
    <submittedName>
        <fullName evidence="3">Tudor domain-containing protein 6-like</fullName>
    </submittedName>
</protein>
<evidence type="ECO:0000313" key="3">
    <source>
        <dbReference type="EMBL" id="KAK1170267.1"/>
    </source>
</evidence>
<reference evidence="3" key="1">
    <citation type="submission" date="2022-02" db="EMBL/GenBank/DDBJ databases">
        <title>Atlantic sturgeon de novo genome assembly.</title>
        <authorList>
            <person name="Stock M."/>
            <person name="Klopp C."/>
            <person name="Guiguen Y."/>
            <person name="Cabau C."/>
            <person name="Parinello H."/>
            <person name="Santidrian Yebra-Pimentel E."/>
            <person name="Kuhl H."/>
            <person name="Dirks R.P."/>
            <person name="Guessner J."/>
            <person name="Wuertz S."/>
            <person name="Du K."/>
            <person name="Schartl M."/>
        </authorList>
    </citation>
    <scope>NUCLEOTIDE SEQUENCE</scope>
    <source>
        <strain evidence="3">STURGEONOMICS-FGT-2020</strain>
        <tissue evidence="3">Whole blood</tissue>
    </source>
</reference>
<name>A0AAD8G9I8_ACIOX</name>
<dbReference type="Pfam" id="PF00567">
    <property type="entry name" value="TUDOR"/>
    <property type="match status" value="7"/>
</dbReference>
<dbReference type="Proteomes" id="UP001230051">
    <property type="component" value="Unassembled WGS sequence"/>
</dbReference>
<feature type="domain" description="Tudor" evidence="2">
    <location>
        <begin position="774"/>
        <end position="834"/>
    </location>
</feature>
<evidence type="ECO:0000259" key="2">
    <source>
        <dbReference type="PROSITE" id="PS50304"/>
    </source>
</evidence>
<feature type="domain" description="Tudor" evidence="2">
    <location>
        <begin position="1544"/>
        <end position="1602"/>
    </location>
</feature>
<feature type="compositionally biased region" description="Polar residues" evidence="1">
    <location>
        <begin position="1211"/>
        <end position="1223"/>
    </location>
</feature>
<dbReference type="PROSITE" id="PS50304">
    <property type="entry name" value="TUDOR"/>
    <property type="match status" value="6"/>
</dbReference>
<dbReference type="PANTHER" id="PTHR22948:SF15">
    <property type="entry name" value="TUDOR DOMAIN-CONTAINING PROTEIN 6"/>
    <property type="match status" value="1"/>
</dbReference>
<gene>
    <name evidence="3" type="primary">tdrd6</name>
    <name evidence="3" type="ORF">AOXY_G7072</name>
</gene>
<dbReference type="Gene3D" id="2.30.30.140">
    <property type="match status" value="6"/>
</dbReference>
<organism evidence="3 4">
    <name type="scientific">Acipenser oxyrinchus oxyrinchus</name>
    <dbReference type="NCBI Taxonomy" id="40147"/>
    <lineage>
        <taxon>Eukaryota</taxon>
        <taxon>Metazoa</taxon>
        <taxon>Chordata</taxon>
        <taxon>Craniata</taxon>
        <taxon>Vertebrata</taxon>
        <taxon>Euteleostomi</taxon>
        <taxon>Actinopterygii</taxon>
        <taxon>Chondrostei</taxon>
        <taxon>Acipenseriformes</taxon>
        <taxon>Acipenseridae</taxon>
        <taxon>Acipenser</taxon>
    </lineage>
</organism>
<dbReference type="PANTHER" id="PTHR22948">
    <property type="entry name" value="TUDOR DOMAIN CONTAINING PROTEIN"/>
    <property type="match status" value="1"/>
</dbReference>
<feature type="domain" description="Tudor" evidence="2">
    <location>
        <begin position="1311"/>
        <end position="1370"/>
    </location>
</feature>
<feature type="domain" description="Tudor" evidence="2">
    <location>
        <begin position="300"/>
        <end position="359"/>
    </location>
</feature>
<proteinExistence type="predicted"/>
<feature type="compositionally biased region" description="Polar residues" evidence="1">
    <location>
        <begin position="1877"/>
        <end position="1890"/>
    </location>
</feature>
<dbReference type="InterPro" id="IPR050621">
    <property type="entry name" value="Tudor_domain_containing"/>
</dbReference>
<accession>A0AAD8G9I8</accession>
<dbReference type="InterPro" id="IPR035437">
    <property type="entry name" value="SNase_OB-fold_sf"/>
</dbReference>
<evidence type="ECO:0000313" key="4">
    <source>
        <dbReference type="Proteomes" id="UP001230051"/>
    </source>
</evidence>
<comment type="caution">
    <text evidence="3">The sequence shown here is derived from an EMBL/GenBank/DDBJ whole genome shotgun (WGS) entry which is preliminary data.</text>
</comment>
<feature type="region of interest" description="Disordered" evidence="1">
    <location>
        <begin position="1873"/>
        <end position="1893"/>
    </location>
</feature>
<keyword evidence="4" id="KW-1185">Reference proteome</keyword>
<evidence type="ECO:0000256" key="1">
    <source>
        <dbReference type="SAM" id="MobiDB-lite"/>
    </source>
</evidence>
<sequence length="2154" mass="241804">MCSTPGLPTPGSNITIHFTRINLHPYSVLVELWGQFDQERKVEYQRLRREIETFPKTRFGNAEGSPGDLCLVQIIETWYRARILVRKGRDYHVFLIDEGRTLDVVAYNLAHGRNDFFHLPPEVEFCILANVVPLSTENKWSPMALEFLKSLSGKSVEGCVQDVLLPHRTFLLDVPCVSKQMFEMGFAKRLSNKTFKIFVERSMQSMTAALSNQESQQLSPSIRSKVVESGDVPEKDLGINQDYFYPQLQSETTEAVVVTELINPLRLFCQLRIFSHELKKLTERMSQFYEGRSGLEKTIPEVLGSPCAARGKDGRWYRSIVQQVLSSSNVVEVLHVDYGRKELIPFDGIRSLAAEYFRMPVVTYLCSLFGLSDHGVGWSTAQMENLKSLILHRVVNAKFEYHSYSEGVYYVTLYGDESLNINLMLGMRETCLSETKENPLEGQITGETFCQQPQALGQGDEPASAVHSTSVANMYNIKTESLGLGCFYDAVVEFVTDPSLFWIRTQDYAIKFDQMMGGIREFYTKATQLEGIVRTPKTGLYCIARAKDSLYYRAVIRKLHGHLIEVDFVDYGNTEIVDRYDLKILPSKFQELPALAVKCRLSDIQPIGGKWSKNAVTHFIKIVADKVLMIQVSAKHQDEYVIELIDRSVDGEKCVNKLMCSAGYAEYEETEKAVTKFTRIAQPCLAMQTQSEKTDHCKLTRGPPPVSSGIPTSGCETRSVFKETLFPIGSAVEVNVSCIESPNDFWCQLSKSAGSLALLMEEIQEYYIACSDPYKPGEVACIARHAHDGRWYRAYVIRKIPASLEVDVLHIDFGNTEKVSLKDLRAINPAFLRLKGQAFRCSLYNLIQPVAQDPLQWNERAVFQFQEFVDNAATACLELKCTIYAVMYDSNKVVFNVVDLETPFQSICNLLVQKGLASCALPKKAPQPPFHLDTYYYSTHNIKTGGEEEIYATHIKNVGNFYCQLGRNADIVHQLAEKVNYLCEELQRIDCPKTFGTVCFAKYSDGHWYRGQIQSVEPTIQVFFVDYGDTRVVEKSDLLPVPIEASDIMSVPIQAVVCGLSDIPVDVPKKVNEWFENAIFGKTLKAIVVAKESDGKLIVELYNENSQINANIKEKLAVQSLRQESLSIEVVETKFRNAQELTPTRKETTPTFKSRDEYKTRLSSQIRETKPFTGDSGIVWTPDRVNWRPPKGEQKQLISSPKFEHNKKIAPSNQQMDNTSPSSGPAHDWEVCSLKESGVVNVKTGALSLPNLGDLPPKCIELGEVKEVYVSHSNCPSSFFVQLVQEEDEIYSVVEKLNADQLVATNLDADRLQPEDLVCAEFPDDGSWYRAVLKNKLEDGTLNVEFLDFGNTATIDATRVRLLSQEFIKIPRLSIHCLLTGVESANTDGEWGQDSVLQFKMATGENEGIKKLTCEFMKQSGLLWEVNLLDQQNVVADYLVRSGFAASRSVLKQCVQQKSGEAVSKGSAGVPENEMKEPEMEQPVLQYSRCVISPGQSLYAYASSVVGPGYFWCQSANSDILQRIAEMADSAGNNPEETGVCVDFLRPGNPCLALFTEDEHWYRAEIKRIHMDVLSIIFVDYGNEVDVNQELVKLVPAEFFEIPMQAFLCILEGFDLSAGCWDVGAADKFITLLSDQLLKVSVLKCEEDNHGGHLFHVKVESNEAVVNDIMRNYWRMHTEERKEYVNTEHEQQQTIADMLVANEVCPPEEKSELQRRITTLSNAEKLQTGTDEQSINFVSKKERFTLDETGGGDTDMVGTTYEAVDHDLQACAQKPFLSVERTNLSDLSTIERNTELISDAGKIQTGTREDCNLQSNTESTFTQVETPKDKRTIEISNVSQLPSVDEPGDDVPKTFTVEEMCKVVSTVQRATEKLQTDEQSANLPSNTDTAQDVEGKDIHEENLRQLVCLDSAAEVVDSLVLDTEIKGVQNQQSDPHGCEPDFIGLKLETEDELGVGSDCAVWAYVSKTWCKARILKVYDETTKVLLLESDAEAIVASQNIWKSAPKSINHPTQLAVQVHGAAAKCSSTTGTVQQDVPTLDVEKESNSGFETLTSEEPHFEEEPVIQSLEDDSYVAEIRENPALDRDQQELIGLEAKLTLKVEEDSSSEDEVMVFDRKPEIPLEITEMSLECTEIPIALENVTGSCEEMAGKRKY</sequence>
<dbReference type="Gene3D" id="2.40.50.90">
    <property type="match status" value="7"/>
</dbReference>
<feature type="domain" description="Tudor" evidence="2">
    <location>
        <begin position="992"/>
        <end position="1048"/>
    </location>
</feature>
<feature type="region of interest" description="Disordered" evidence="1">
    <location>
        <begin position="1208"/>
        <end position="1228"/>
    </location>
</feature>
<dbReference type="SMART" id="SM00333">
    <property type="entry name" value="TUDOR"/>
    <property type="match status" value="8"/>
</dbReference>
<dbReference type="EMBL" id="JAGXEW010000006">
    <property type="protein sequence ID" value="KAK1170267.1"/>
    <property type="molecule type" value="Genomic_DNA"/>
</dbReference>
<dbReference type="InterPro" id="IPR002999">
    <property type="entry name" value="Tudor"/>
</dbReference>
<dbReference type="SUPFAM" id="SSF63748">
    <property type="entry name" value="Tudor/PWWP/MBT"/>
    <property type="match status" value="7"/>
</dbReference>